<organism evidence="2 3">
    <name type="scientific">Rickenella mellea</name>
    <dbReference type="NCBI Taxonomy" id="50990"/>
    <lineage>
        <taxon>Eukaryota</taxon>
        <taxon>Fungi</taxon>
        <taxon>Dikarya</taxon>
        <taxon>Basidiomycota</taxon>
        <taxon>Agaricomycotina</taxon>
        <taxon>Agaricomycetes</taxon>
        <taxon>Hymenochaetales</taxon>
        <taxon>Rickenellaceae</taxon>
        <taxon>Rickenella</taxon>
    </lineage>
</organism>
<dbReference type="AlphaFoldDB" id="A0A4Y7PK37"/>
<proteinExistence type="predicted"/>
<feature type="transmembrane region" description="Helical" evidence="1">
    <location>
        <begin position="93"/>
        <end position="112"/>
    </location>
</feature>
<accession>A0A4Y7PK37</accession>
<keyword evidence="1" id="KW-1133">Transmembrane helix</keyword>
<keyword evidence="3" id="KW-1185">Reference proteome</keyword>
<evidence type="ECO:0000256" key="1">
    <source>
        <dbReference type="SAM" id="Phobius"/>
    </source>
</evidence>
<dbReference type="Proteomes" id="UP000294933">
    <property type="component" value="Unassembled WGS sequence"/>
</dbReference>
<sequence>MVQGNFAHGEYWIDCDHISESVLRPLFGAWITLCAAVIAMCIRSVYRSSIKRRLFSKDESRRFVSLWDVSPATNPAEVFDLRMILARSIHQRNIFYLIASIVCVAAAIFSAASTTIANNTIVENVVIRKRVVDGGFVTHEHAAISGAIVNITSRADAFERAQAPLDQLFDFAPDDASRWTYVADEWNNTFQDEVPLLGALLPQWATTDPTRQGTDYSGFYTGTRVTNSSGAWRDQLVSYAFGSAPLSNLKTLSTVNISFANFLAHNVGRDESSDGFQQTAIKSDVHVVECVLSDSSPGIEDQAFAEGGQYPNSIGNVANLYKRSVIDASINQRPVIQPTGEQMLRNWQAFMSVKDGQYPHFVQRTLSVAAPVVQIRLSVLLTSVGGFLLAILAAYLAILSEPRDAQGERVALLGSQLDWIGQAAREHERGMNDTATTTRSPSTYAAQRGDLMFGVSVAAGGQSTARILSPVVPNDMSPPSLAYLNPEPLDIKLEKQATGEPTAV</sequence>
<evidence type="ECO:0000313" key="2">
    <source>
        <dbReference type="EMBL" id="TDL15747.1"/>
    </source>
</evidence>
<name>A0A4Y7PK37_9AGAM</name>
<keyword evidence="1" id="KW-0472">Membrane</keyword>
<feature type="transmembrane region" description="Helical" evidence="1">
    <location>
        <begin position="27"/>
        <end position="46"/>
    </location>
</feature>
<dbReference type="VEuPathDB" id="FungiDB:BD410DRAFT_902415"/>
<feature type="transmembrane region" description="Helical" evidence="1">
    <location>
        <begin position="377"/>
        <end position="399"/>
    </location>
</feature>
<protein>
    <recommendedName>
        <fullName evidence="4">Transmembrane protein</fullName>
    </recommendedName>
</protein>
<dbReference type="EMBL" id="ML170263">
    <property type="protein sequence ID" value="TDL15747.1"/>
    <property type="molecule type" value="Genomic_DNA"/>
</dbReference>
<keyword evidence="1" id="KW-0812">Transmembrane</keyword>
<dbReference type="OrthoDB" id="3022832at2759"/>
<evidence type="ECO:0000313" key="3">
    <source>
        <dbReference type="Proteomes" id="UP000294933"/>
    </source>
</evidence>
<gene>
    <name evidence="2" type="ORF">BD410DRAFT_902415</name>
</gene>
<reference evidence="2 3" key="1">
    <citation type="submission" date="2018-06" db="EMBL/GenBank/DDBJ databases">
        <title>A transcriptomic atlas of mushroom development highlights an independent origin of complex multicellularity.</title>
        <authorList>
            <consortium name="DOE Joint Genome Institute"/>
            <person name="Krizsan K."/>
            <person name="Almasi E."/>
            <person name="Merenyi Z."/>
            <person name="Sahu N."/>
            <person name="Viragh M."/>
            <person name="Koszo T."/>
            <person name="Mondo S."/>
            <person name="Kiss B."/>
            <person name="Balint B."/>
            <person name="Kues U."/>
            <person name="Barry K."/>
            <person name="Hegedus J.C."/>
            <person name="Henrissat B."/>
            <person name="Johnson J."/>
            <person name="Lipzen A."/>
            <person name="Ohm R."/>
            <person name="Nagy I."/>
            <person name="Pangilinan J."/>
            <person name="Yan J."/>
            <person name="Xiong Y."/>
            <person name="Grigoriev I.V."/>
            <person name="Hibbett D.S."/>
            <person name="Nagy L.G."/>
        </authorList>
    </citation>
    <scope>NUCLEOTIDE SEQUENCE [LARGE SCALE GENOMIC DNA]</scope>
    <source>
        <strain evidence="2 3">SZMC22713</strain>
    </source>
</reference>
<evidence type="ECO:0008006" key="4">
    <source>
        <dbReference type="Google" id="ProtNLM"/>
    </source>
</evidence>